<keyword evidence="6" id="KW-0237">DNA synthesis</keyword>
<evidence type="ECO:0000256" key="16">
    <source>
        <dbReference type="ARBA" id="ARBA00049244"/>
    </source>
</evidence>
<dbReference type="InterPro" id="IPR027421">
    <property type="entry name" value="DNA_pol_lamdba_lyase_dom_sf"/>
</dbReference>
<evidence type="ECO:0000256" key="9">
    <source>
        <dbReference type="ARBA" id="ARBA00022705"/>
    </source>
</evidence>
<evidence type="ECO:0000256" key="12">
    <source>
        <dbReference type="ARBA" id="ARBA00022932"/>
    </source>
</evidence>
<comment type="catalytic activity">
    <reaction evidence="16">
        <text>DNA(n) + a 2'-deoxyribonucleoside 5'-triphosphate = DNA(n+1) + diphosphate</text>
        <dbReference type="Rhea" id="RHEA:22508"/>
        <dbReference type="Rhea" id="RHEA-COMP:17339"/>
        <dbReference type="Rhea" id="RHEA-COMP:17340"/>
        <dbReference type="ChEBI" id="CHEBI:33019"/>
        <dbReference type="ChEBI" id="CHEBI:61560"/>
        <dbReference type="ChEBI" id="CHEBI:173112"/>
        <dbReference type="EC" id="2.7.7.7"/>
    </reaction>
</comment>
<keyword evidence="9" id="KW-0235">DNA replication</keyword>
<dbReference type="GO" id="GO:0005634">
    <property type="term" value="C:nucleus"/>
    <property type="evidence" value="ECO:0007669"/>
    <property type="project" value="UniProtKB-SubCell"/>
</dbReference>
<dbReference type="GO" id="GO:0003887">
    <property type="term" value="F:DNA-directed DNA polymerase activity"/>
    <property type="evidence" value="ECO:0007669"/>
    <property type="project" value="UniProtKB-KW"/>
</dbReference>
<accession>A0A1L9SRD2</accession>
<dbReference type="GO" id="GO:0046872">
    <property type="term" value="F:metal ion binding"/>
    <property type="evidence" value="ECO:0007669"/>
    <property type="project" value="UniProtKB-KW"/>
</dbReference>
<evidence type="ECO:0000256" key="10">
    <source>
        <dbReference type="ARBA" id="ARBA00022723"/>
    </source>
</evidence>
<evidence type="ECO:0000256" key="11">
    <source>
        <dbReference type="ARBA" id="ARBA00022763"/>
    </source>
</evidence>
<keyword evidence="7" id="KW-0808">Transferase</keyword>
<comment type="similarity">
    <text evidence="3">Belongs to the DNA polymerase type-X family.</text>
</comment>
<dbReference type="SMART" id="SM00483">
    <property type="entry name" value="POLXc"/>
    <property type="match status" value="1"/>
</dbReference>
<feature type="compositionally biased region" description="Polar residues" evidence="18">
    <location>
        <begin position="74"/>
        <end position="86"/>
    </location>
</feature>
<evidence type="ECO:0000256" key="1">
    <source>
        <dbReference type="ARBA" id="ARBA00001936"/>
    </source>
</evidence>
<dbReference type="PANTHER" id="PTHR11276:SF28">
    <property type="entry name" value="DNA POLYMERASE LAMBDA"/>
    <property type="match status" value="1"/>
</dbReference>
<keyword evidence="10" id="KW-0479">Metal-binding</keyword>
<dbReference type="GeneID" id="34608414"/>
<evidence type="ECO:0000313" key="20">
    <source>
        <dbReference type="EMBL" id="OJJ49684.1"/>
    </source>
</evidence>
<dbReference type="STRING" id="1073090.A0A1L9SRD2"/>
<dbReference type="FunFam" id="1.10.150.20:FF:000010">
    <property type="entry name" value="DNA polymerase lambda"/>
    <property type="match status" value="1"/>
</dbReference>
<dbReference type="RefSeq" id="XP_022584194.1">
    <property type="nucleotide sequence ID" value="XM_022721949.1"/>
</dbReference>
<evidence type="ECO:0000256" key="7">
    <source>
        <dbReference type="ARBA" id="ARBA00022679"/>
    </source>
</evidence>
<dbReference type="PRINTS" id="PR00869">
    <property type="entry name" value="DNAPOLX"/>
</dbReference>
<keyword evidence="14" id="KW-0456">Lyase</keyword>
<dbReference type="PROSITE" id="PS50172">
    <property type="entry name" value="BRCT"/>
    <property type="match status" value="1"/>
</dbReference>
<gene>
    <name evidence="20" type="ORF">ASPZODRAFT_128188</name>
</gene>
<dbReference type="Gene3D" id="1.10.150.110">
    <property type="entry name" value="DNA polymerase beta, N-terminal domain-like"/>
    <property type="match status" value="1"/>
</dbReference>
<evidence type="ECO:0000256" key="2">
    <source>
        <dbReference type="ARBA" id="ARBA00004123"/>
    </source>
</evidence>
<dbReference type="InterPro" id="IPR001357">
    <property type="entry name" value="BRCT_dom"/>
</dbReference>
<dbReference type="EC" id="2.7.7.7" evidence="4"/>
<feature type="region of interest" description="Disordered" evidence="18">
    <location>
        <begin position="333"/>
        <end position="370"/>
    </location>
</feature>
<keyword evidence="12" id="KW-0239">DNA-directed DNA polymerase</keyword>
<evidence type="ECO:0000256" key="6">
    <source>
        <dbReference type="ARBA" id="ARBA00022634"/>
    </source>
</evidence>
<dbReference type="SUPFAM" id="SSF47802">
    <property type="entry name" value="DNA polymerase beta, N-terminal domain-like"/>
    <property type="match status" value="1"/>
</dbReference>
<evidence type="ECO:0000256" key="14">
    <source>
        <dbReference type="ARBA" id="ARBA00023239"/>
    </source>
</evidence>
<dbReference type="Gene3D" id="3.30.210.10">
    <property type="entry name" value="DNA polymerase, thumb domain"/>
    <property type="match status" value="1"/>
</dbReference>
<keyword evidence="11" id="KW-0227">DNA damage</keyword>
<dbReference type="Proteomes" id="UP000184188">
    <property type="component" value="Unassembled WGS sequence"/>
</dbReference>
<dbReference type="Gene3D" id="3.40.50.10190">
    <property type="entry name" value="BRCT domain"/>
    <property type="match status" value="1"/>
</dbReference>
<organism evidence="20 21">
    <name type="scientific">Penicilliopsis zonata CBS 506.65</name>
    <dbReference type="NCBI Taxonomy" id="1073090"/>
    <lineage>
        <taxon>Eukaryota</taxon>
        <taxon>Fungi</taxon>
        <taxon>Dikarya</taxon>
        <taxon>Ascomycota</taxon>
        <taxon>Pezizomycotina</taxon>
        <taxon>Eurotiomycetes</taxon>
        <taxon>Eurotiomycetidae</taxon>
        <taxon>Eurotiales</taxon>
        <taxon>Aspergillaceae</taxon>
        <taxon>Penicilliopsis</taxon>
    </lineage>
</organism>
<dbReference type="InterPro" id="IPR036420">
    <property type="entry name" value="BRCT_dom_sf"/>
</dbReference>
<evidence type="ECO:0000256" key="13">
    <source>
        <dbReference type="ARBA" id="ARBA00023204"/>
    </source>
</evidence>
<evidence type="ECO:0000256" key="4">
    <source>
        <dbReference type="ARBA" id="ARBA00012417"/>
    </source>
</evidence>
<dbReference type="EMBL" id="KV878337">
    <property type="protein sequence ID" value="OJJ49684.1"/>
    <property type="molecule type" value="Genomic_DNA"/>
</dbReference>
<dbReference type="InterPro" id="IPR010996">
    <property type="entry name" value="HHH_MUS81"/>
</dbReference>
<evidence type="ECO:0000313" key="21">
    <source>
        <dbReference type="Proteomes" id="UP000184188"/>
    </source>
</evidence>
<evidence type="ECO:0000256" key="18">
    <source>
        <dbReference type="SAM" id="MobiDB-lite"/>
    </source>
</evidence>
<keyword evidence="13" id="KW-0234">DNA repair</keyword>
<dbReference type="SUPFAM" id="SSF81585">
    <property type="entry name" value="PsbU/PolX domain-like"/>
    <property type="match status" value="1"/>
</dbReference>
<keyword evidence="15" id="KW-0539">Nucleus</keyword>
<dbReference type="GO" id="GO:0003677">
    <property type="term" value="F:DNA binding"/>
    <property type="evidence" value="ECO:0007669"/>
    <property type="project" value="InterPro"/>
</dbReference>
<feature type="domain" description="BRCT" evidence="19">
    <location>
        <begin position="139"/>
        <end position="235"/>
    </location>
</feature>
<dbReference type="CDD" id="cd00141">
    <property type="entry name" value="NT_POLXc"/>
    <property type="match status" value="1"/>
</dbReference>
<feature type="region of interest" description="Disordered" evidence="18">
    <location>
        <begin position="53"/>
        <end position="90"/>
    </location>
</feature>
<feature type="active site" description="Nucleophile; Schiff-base intermediate with DNA; for 5'-dRP lyase activity" evidence="17">
    <location>
        <position position="455"/>
    </location>
</feature>
<comment type="subcellular location">
    <subcellularLocation>
        <location evidence="2">Nucleus</location>
    </subcellularLocation>
</comment>
<evidence type="ECO:0000256" key="8">
    <source>
        <dbReference type="ARBA" id="ARBA00022695"/>
    </source>
</evidence>
<keyword evidence="8" id="KW-0548">Nucleotidyltransferase</keyword>
<dbReference type="SUPFAM" id="SSF81301">
    <property type="entry name" value="Nucleotidyltransferase"/>
    <property type="match status" value="1"/>
</dbReference>
<evidence type="ECO:0000256" key="15">
    <source>
        <dbReference type="ARBA" id="ARBA00023242"/>
    </source>
</evidence>
<feature type="region of interest" description="Disordered" evidence="18">
    <location>
        <begin position="238"/>
        <end position="287"/>
    </location>
</feature>
<dbReference type="OrthoDB" id="205514at2759"/>
<proteinExistence type="inferred from homology"/>
<dbReference type="PANTHER" id="PTHR11276">
    <property type="entry name" value="DNA POLYMERASE TYPE-X FAMILY MEMBER"/>
    <property type="match status" value="1"/>
</dbReference>
<dbReference type="VEuPathDB" id="FungiDB:ASPZODRAFT_128188"/>
<dbReference type="InterPro" id="IPR043519">
    <property type="entry name" value="NT_sf"/>
</dbReference>
<name>A0A1L9SRD2_9EURO</name>
<evidence type="ECO:0000259" key="19">
    <source>
        <dbReference type="PROSITE" id="PS50172"/>
    </source>
</evidence>
<protein>
    <recommendedName>
        <fullName evidence="5">DNA polymerase lambda</fullName>
        <ecNumber evidence="4">2.7.7.7</ecNumber>
    </recommendedName>
</protein>
<dbReference type="InterPro" id="IPR037160">
    <property type="entry name" value="DNA_Pol_thumb_sf"/>
</dbReference>
<dbReference type="GO" id="GO:0006303">
    <property type="term" value="P:double-strand break repair via nonhomologous end joining"/>
    <property type="evidence" value="ECO:0007669"/>
    <property type="project" value="TreeGrafter"/>
</dbReference>
<dbReference type="InterPro" id="IPR029398">
    <property type="entry name" value="PolB_thumb"/>
</dbReference>
<dbReference type="Pfam" id="PF10391">
    <property type="entry name" value="DNA_pol_lambd_f"/>
    <property type="match status" value="1"/>
</dbReference>
<dbReference type="SUPFAM" id="SSF52113">
    <property type="entry name" value="BRCT domain"/>
    <property type="match status" value="1"/>
</dbReference>
<dbReference type="Pfam" id="PF14791">
    <property type="entry name" value="DNA_pol_B_thumb"/>
    <property type="match status" value="1"/>
</dbReference>
<dbReference type="InterPro" id="IPR002054">
    <property type="entry name" value="DNA-dir_DNA_pol_X"/>
</dbReference>
<dbReference type="Gene3D" id="3.30.460.10">
    <property type="entry name" value="Beta Polymerase, domain 2"/>
    <property type="match status" value="1"/>
</dbReference>
<dbReference type="PRINTS" id="PR00870">
    <property type="entry name" value="DNAPOLXBETA"/>
</dbReference>
<feature type="compositionally biased region" description="Polar residues" evidence="18">
    <location>
        <begin position="275"/>
        <end position="286"/>
    </location>
</feature>
<dbReference type="GO" id="GO:0016829">
    <property type="term" value="F:lyase activity"/>
    <property type="evidence" value="ECO:0007669"/>
    <property type="project" value="UniProtKB-KW"/>
</dbReference>
<dbReference type="InterPro" id="IPR002008">
    <property type="entry name" value="DNA_pol_X_beta-like"/>
</dbReference>
<dbReference type="InterPro" id="IPR028207">
    <property type="entry name" value="DNA_pol_B_palm_palm"/>
</dbReference>
<dbReference type="Gene3D" id="1.10.150.20">
    <property type="entry name" value="5' to 3' exonuclease, C-terminal subdomain"/>
    <property type="match status" value="1"/>
</dbReference>
<evidence type="ECO:0000256" key="17">
    <source>
        <dbReference type="PIRSR" id="PIRSR622312-50"/>
    </source>
</evidence>
<dbReference type="InterPro" id="IPR018944">
    <property type="entry name" value="DNA_pol_lambd_fingers_domain"/>
</dbReference>
<evidence type="ECO:0000256" key="5">
    <source>
        <dbReference type="ARBA" id="ARBA00016513"/>
    </source>
</evidence>
<keyword evidence="21" id="KW-1185">Reference proteome</keyword>
<dbReference type="Pfam" id="PF14792">
    <property type="entry name" value="DNA_pol_B_palm"/>
    <property type="match status" value="1"/>
</dbReference>
<reference evidence="21" key="1">
    <citation type="journal article" date="2017" name="Genome Biol.">
        <title>Comparative genomics reveals high biological diversity and specific adaptations in the industrially and medically important fungal genus Aspergillus.</title>
        <authorList>
            <person name="de Vries R.P."/>
            <person name="Riley R."/>
            <person name="Wiebenga A."/>
            <person name="Aguilar-Osorio G."/>
            <person name="Amillis S."/>
            <person name="Uchima C.A."/>
            <person name="Anderluh G."/>
            <person name="Asadollahi M."/>
            <person name="Askin M."/>
            <person name="Barry K."/>
            <person name="Battaglia E."/>
            <person name="Bayram O."/>
            <person name="Benocci T."/>
            <person name="Braus-Stromeyer S.A."/>
            <person name="Caldana C."/>
            <person name="Canovas D."/>
            <person name="Cerqueira G.C."/>
            <person name="Chen F."/>
            <person name="Chen W."/>
            <person name="Choi C."/>
            <person name="Clum A."/>
            <person name="Dos Santos R.A."/>
            <person name="Damasio A.R."/>
            <person name="Diallinas G."/>
            <person name="Emri T."/>
            <person name="Fekete E."/>
            <person name="Flipphi M."/>
            <person name="Freyberg S."/>
            <person name="Gallo A."/>
            <person name="Gournas C."/>
            <person name="Habgood R."/>
            <person name="Hainaut M."/>
            <person name="Harispe M.L."/>
            <person name="Henrissat B."/>
            <person name="Hilden K.S."/>
            <person name="Hope R."/>
            <person name="Hossain A."/>
            <person name="Karabika E."/>
            <person name="Karaffa L."/>
            <person name="Karanyi Z."/>
            <person name="Krasevec N."/>
            <person name="Kuo A."/>
            <person name="Kusch H."/>
            <person name="LaButti K."/>
            <person name="Lagendijk E.L."/>
            <person name="Lapidus A."/>
            <person name="Levasseur A."/>
            <person name="Lindquist E."/>
            <person name="Lipzen A."/>
            <person name="Logrieco A.F."/>
            <person name="MacCabe A."/>
            <person name="Maekelae M.R."/>
            <person name="Malavazi I."/>
            <person name="Melin P."/>
            <person name="Meyer V."/>
            <person name="Mielnichuk N."/>
            <person name="Miskei M."/>
            <person name="Molnar A.P."/>
            <person name="Mule G."/>
            <person name="Ngan C.Y."/>
            <person name="Orejas M."/>
            <person name="Orosz E."/>
            <person name="Ouedraogo J.P."/>
            <person name="Overkamp K.M."/>
            <person name="Park H.-S."/>
            <person name="Perrone G."/>
            <person name="Piumi F."/>
            <person name="Punt P.J."/>
            <person name="Ram A.F."/>
            <person name="Ramon A."/>
            <person name="Rauscher S."/>
            <person name="Record E."/>
            <person name="Riano-Pachon D.M."/>
            <person name="Robert V."/>
            <person name="Roehrig J."/>
            <person name="Ruller R."/>
            <person name="Salamov A."/>
            <person name="Salih N.S."/>
            <person name="Samson R.A."/>
            <person name="Sandor E."/>
            <person name="Sanguinetti M."/>
            <person name="Schuetze T."/>
            <person name="Sepcic K."/>
            <person name="Shelest E."/>
            <person name="Sherlock G."/>
            <person name="Sophianopoulou V."/>
            <person name="Squina F.M."/>
            <person name="Sun H."/>
            <person name="Susca A."/>
            <person name="Todd R.B."/>
            <person name="Tsang A."/>
            <person name="Unkles S.E."/>
            <person name="van de Wiele N."/>
            <person name="van Rossen-Uffink D."/>
            <person name="Oliveira J.V."/>
            <person name="Vesth T.C."/>
            <person name="Visser J."/>
            <person name="Yu J.-H."/>
            <person name="Zhou M."/>
            <person name="Andersen M.R."/>
            <person name="Archer D.B."/>
            <person name="Baker S.E."/>
            <person name="Benoit I."/>
            <person name="Brakhage A.A."/>
            <person name="Braus G.H."/>
            <person name="Fischer R."/>
            <person name="Frisvad J.C."/>
            <person name="Goldman G.H."/>
            <person name="Houbraken J."/>
            <person name="Oakley B."/>
            <person name="Pocsi I."/>
            <person name="Scazzocchio C."/>
            <person name="Seiboth B."/>
            <person name="vanKuyk P.A."/>
            <person name="Wortman J."/>
            <person name="Dyer P.S."/>
            <person name="Grigoriev I.V."/>
        </authorList>
    </citation>
    <scope>NUCLEOTIDE SEQUENCE [LARGE SCALE GENOMIC DNA]</scope>
    <source>
        <strain evidence="21">CBS 506.65</strain>
    </source>
</reference>
<dbReference type="AlphaFoldDB" id="A0A1L9SRD2"/>
<dbReference type="Pfam" id="PF14716">
    <property type="entry name" value="HHH_8"/>
    <property type="match status" value="1"/>
</dbReference>
<evidence type="ECO:0000256" key="3">
    <source>
        <dbReference type="ARBA" id="ARBA00008323"/>
    </source>
</evidence>
<dbReference type="InterPro" id="IPR022312">
    <property type="entry name" value="DNA_pol_X"/>
</dbReference>
<dbReference type="FunFam" id="1.10.150.110:FF:000005">
    <property type="entry name" value="DNA polymerase POL4"/>
    <property type="match status" value="1"/>
</dbReference>
<comment type="cofactor">
    <cofactor evidence="1">
        <name>Mn(2+)</name>
        <dbReference type="ChEBI" id="CHEBI:29035"/>
    </cofactor>
</comment>
<sequence>MEAGAKAEAEAEKALFFKELDKLDYMTDGSQDQEDEEFSRMIIASRIGECSAVSRPTSTGHLPPPTILPRAKTEPQTVISRPQSSGREGPIVIQDSFSSEIENSTVIQRSHPTRSLGNMVQVPASKRRKTAASFKTVPENLQIFKDLTFFFFPNNDISPLRRLRIQKAQEYGARWARAYDGTVTHIIVDMNLTWEDLVTYLKIKSFPVGISVVNEGYPAECITFRSVLSPYHTRFHVKGAPTSSTSDKEATPVQSTEPESLPLKPSRNKRPYLPAQSQDLDSQVATSAVVDEQVPEPHKGKGGGEISHNPVLLQKRDALDEMIEAAKLAEDLPLDPLELGDDEDPIETSGSESESPTKDPLRKQLQSKMGDESIPWQQRFTCMLKHDGSVDVDNPNHRTIEILQQMLDYYTRTADTWRTIAYRKAIGALKKQQKKIITKQQALSIPGIGERLADKIEEIVCTNRLRRLENANATPEDIVFQKFIGVYGAGVAQASKWIAQGFQSLDDLKEKAPLTKNQRIGVERYHDFAQRIPRHEVTMHGDIVRRAVTAVAPEMQVIIGGSYRRGAKDSGDIDLLITGHNATLEQIRKLMIDGVVPSLFAQGFLQASLATTSRNDGSKWHGACSLPGKDLWRRIDLLFVPGAELGAALIYFTGNDIFNRSLRLLARKKGMCLNQRGLFKDVLRGTDRVKLNAGCLCESRDEKRIFQLLDVPWRPPEHRIC</sequence>